<dbReference type="Pfam" id="PF02493">
    <property type="entry name" value="MORN"/>
    <property type="match status" value="2"/>
</dbReference>
<dbReference type="Pfam" id="PF24674">
    <property type="entry name" value="MACPF_SNTX"/>
    <property type="match status" value="1"/>
</dbReference>
<dbReference type="PANTHER" id="PTHR31594">
    <property type="entry name" value="AIG1-TYPE G DOMAIN-CONTAINING PROTEIN"/>
    <property type="match status" value="1"/>
</dbReference>
<keyword evidence="4" id="KW-1185">Reference proteome</keyword>
<accession>A0A0D0C4X7</accession>
<reference evidence="3 4" key="1">
    <citation type="submission" date="2014-04" db="EMBL/GenBank/DDBJ databases">
        <title>Evolutionary Origins and Diversification of the Mycorrhizal Mutualists.</title>
        <authorList>
            <consortium name="DOE Joint Genome Institute"/>
            <consortium name="Mycorrhizal Genomics Consortium"/>
            <person name="Kohler A."/>
            <person name="Kuo A."/>
            <person name="Nagy L.G."/>
            <person name="Floudas D."/>
            <person name="Copeland A."/>
            <person name="Barry K.W."/>
            <person name="Cichocki N."/>
            <person name="Veneault-Fourrey C."/>
            <person name="LaButti K."/>
            <person name="Lindquist E.A."/>
            <person name="Lipzen A."/>
            <person name="Lundell T."/>
            <person name="Morin E."/>
            <person name="Murat C."/>
            <person name="Riley R."/>
            <person name="Ohm R."/>
            <person name="Sun H."/>
            <person name="Tunlid A."/>
            <person name="Henrissat B."/>
            <person name="Grigoriev I.V."/>
            <person name="Hibbett D.S."/>
            <person name="Martin F."/>
        </authorList>
    </citation>
    <scope>NUCLEOTIDE SEQUENCE [LARGE SCALE GENOMIC DNA]</scope>
    <source>
        <strain evidence="3 4">FD-317 M1</strain>
    </source>
</reference>
<dbReference type="SUPFAM" id="SSF82185">
    <property type="entry name" value="Histone H3 K4-specific methyltransferase SET7/9 N-terminal domain"/>
    <property type="match status" value="1"/>
</dbReference>
<organism evidence="3 4">
    <name type="scientific">Collybiopsis luxurians FD-317 M1</name>
    <dbReference type="NCBI Taxonomy" id="944289"/>
    <lineage>
        <taxon>Eukaryota</taxon>
        <taxon>Fungi</taxon>
        <taxon>Dikarya</taxon>
        <taxon>Basidiomycota</taxon>
        <taxon>Agaricomycotina</taxon>
        <taxon>Agaricomycetes</taxon>
        <taxon>Agaricomycetidae</taxon>
        <taxon>Agaricales</taxon>
        <taxon>Marasmiineae</taxon>
        <taxon>Omphalotaceae</taxon>
        <taxon>Collybiopsis</taxon>
        <taxon>Collybiopsis luxurians</taxon>
    </lineage>
</organism>
<dbReference type="HOGENOM" id="CLU_401202_0_0_1"/>
<gene>
    <name evidence="3" type="ORF">GYMLUDRAFT_233219</name>
</gene>
<dbReference type="InterPro" id="IPR052090">
    <property type="entry name" value="Cytolytic_pore-forming_toxin"/>
</dbReference>
<name>A0A0D0C4X7_9AGAR</name>
<protein>
    <recommendedName>
        <fullName evidence="2">SNTX MACPF/CDC-like domain-containing protein</fullName>
    </recommendedName>
</protein>
<dbReference type="PANTHER" id="PTHR31594:SF14">
    <property type="entry name" value="FIBRONECTIN TYPE-III DOMAIN-CONTAINING PROTEIN"/>
    <property type="match status" value="1"/>
</dbReference>
<keyword evidence="1" id="KW-0677">Repeat</keyword>
<evidence type="ECO:0000259" key="2">
    <source>
        <dbReference type="Pfam" id="PF24674"/>
    </source>
</evidence>
<dbReference type="InterPro" id="IPR003409">
    <property type="entry name" value="MORN"/>
</dbReference>
<dbReference type="Gene3D" id="2.20.110.10">
    <property type="entry name" value="Histone H3 K4-specific methyltransferase SET7/9 N-terminal domain"/>
    <property type="match status" value="1"/>
</dbReference>
<dbReference type="InterPro" id="IPR056072">
    <property type="entry name" value="SNTX_MACPF/CDC-like_dom"/>
</dbReference>
<proteinExistence type="predicted"/>
<evidence type="ECO:0000256" key="1">
    <source>
        <dbReference type="ARBA" id="ARBA00022737"/>
    </source>
</evidence>
<sequence length="700" mass="77484">MGLTTDEMELPALGRAAFLGQLYNASSEHFVNLQLFDNKIAEKKQIVLNPSNNIEYHDIKTISDRTNALDINAGLSIGILSGLIELKGSGQYLDTSKSNVATREVSMICLTRKQVERLQLGVNEVISLRAYNRAVKAGATHVVTAITYGGTLIMNIIKKASSSEKQTKIHGEFSASVMKQMASKFSLEGKASVDSDVNSKDITESCDFQCYGDFAISSQDNPTTVGDMFELAKKWPSLIGNGVPVQITVTPLDQFVDDSVEAKLLHELEADQLYDILMAYDIIYGFAARRARILAALETGPGRLSVCCPTFMKSCRKRKNTSDGILGRSRKALAQYLVKFRNGGEEGAGETTADFLNGVKEGLEDHLKGCTEDESILSLLGSMLVLSEKCKAPLATINELPTLMTQANRRMLGVILIPPSPNLNGAINIYNSLVVIIQRWRVEEDKKASEKDGNSQDTMFVSFYCDETLTTDLLKLDGKKCVLRKALNGFAQTGDKPAYLGPSTDDPRFVYYGALPTNPLQAPQFDWSQVNEDGWAFFHNERDSYHYVGQVLGGKRHGRGTVTYADLSTYTGDWWMDKRHGEGVLVKKSERTSGIFLDDQYYSDGIIIALTIYANRVPVGAAKVPLRRRDSATAHVRRIGTMLKWTDADEYKVTVECTGHQNETLEIIVVGKLIKAGQDKTYTQSWPLEHGIELKAERRK</sequence>
<evidence type="ECO:0000313" key="3">
    <source>
        <dbReference type="EMBL" id="KIK52877.1"/>
    </source>
</evidence>
<dbReference type="OrthoDB" id="8954335at2759"/>
<dbReference type="SMART" id="SM00698">
    <property type="entry name" value="MORN"/>
    <property type="match status" value="2"/>
</dbReference>
<dbReference type="EMBL" id="KN834836">
    <property type="protein sequence ID" value="KIK52877.1"/>
    <property type="molecule type" value="Genomic_DNA"/>
</dbReference>
<dbReference type="Proteomes" id="UP000053593">
    <property type="component" value="Unassembled WGS sequence"/>
</dbReference>
<feature type="domain" description="SNTX MACPF/CDC-like" evidence="2">
    <location>
        <begin position="9"/>
        <end position="219"/>
    </location>
</feature>
<evidence type="ECO:0000313" key="4">
    <source>
        <dbReference type="Proteomes" id="UP000053593"/>
    </source>
</evidence>
<dbReference type="AlphaFoldDB" id="A0A0D0C4X7"/>